<feature type="region of interest" description="Disordered" evidence="1">
    <location>
        <begin position="370"/>
        <end position="455"/>
    </location>
</feature>
<evidence type="ECO:0000259" key="2">
    <source>
        <dbReference type="Pfam" id="PF14529"/>
    </source>
</evidence>
<dbReference type="Proteomes" id="UP000838756">
    <property type="component" value="Unassembled WGS sequence"/>
</dbReference>
<dbReference type="SUPFAM" id="SSF56219">
    <property type="entry name" value="DNase I-like"/>
    <property type="match status" value="1"/>
</dbReference>
<dbReference type="InterPro" id="IPR005135">
    <property type="entry name" value="Endo/exonuclease/phosphatase"/>
</dbReference>
<dbReference type="EMBL" id="CAKXAJ010020579">
    <property type="protein sequence ID" value="CAH2223442.1"/>
    <property type="molecule type" value="Genomic_DNA"/>
</dbReference>
<evidence type="ECO:0000313" key="3">
    <source>
        <dbReference type="EMBL" id="CAH2223442.1"/>
    </source>
</evidence>
<dbReference type="Pfam" id="PF14529">
    <property type="entry name" value="Exo_endo_phos_2"/>
    <property type="match status" value="1"/>
</dbReference>
<evidence type="ECO:0000313" key="4">
    <source>
        <dbReference type="Proteomes" id="UP000838756"/>
    </source>
</evidence>
<proteinExistence type="predicted"/>
<dbReference type="AlphaFoldDB" id="A0A8S4QXD9"/>
<dbReference type="InterPro" id="IPR036691">
    <property type="entry name" value="Endo/exonu/phosph_ase_sf"/>
</dbReference>
<organism evidence="3 4">
    <name type="scientific">Pararge aegeria aegeria</name>
    <dbReference type="NCBI Taxonomy" id="348720"/>
    <lineage>
        <taxon>Eukaryota</taxon>
        <taxon>Metazoa</taxon>
        <taxon>Ecdysozoa</taxon>
        <taxon>Arthropoda</taxon>
        <taxon>Hexapoda</taxon>
        <taxon>Insecta</taxon>
        <taxon>Pterygota</taxon>
        <taxon>Neoptera</taxon>
        <taxon>Endopterygota</taxon>
        <taxon>Lepidoptera</taxon>
        <taxon>Glossata</taxon>
        <taxon>Ditrysia</taxon>
        <taxon>Papilionoidea</taxon>
        <taxon>Nymphalidae</taxon>
        <taxon>Satyrinae</taxon>
        <taxon>Satyrini</taxon>
        <taxon>Parargina</taxon>
        <taxon>Pararge</taxon>
    </lineage>
</organism>
<accession>A0A8S4QXD9</accession>
<dbReference type="PANTHER" id="PTHR33273">
    <property type="entry name" value="DOMAIN-CONTAINING PROTEIN, PUTATIVE-RELATED"/>
    <property type="match status" value="1"/>
</dbReference>
<gene>
    <name evidence="3" type="primary">jg21907</name>
    <name evidence="3" type="ORF">PAEG_LOCUS6813</name>
</gene>
<dbReference type="GO" id="GO:0003824">
    <property type="term" value="F:catalytic activity"/>
    <property type="evidence" value="ECO:0007669"/>
    <property type="project" value="InterPro"/>
</dbReference>
<keyword evidence="4" id="KW-1185">Reference proteome</keyword>
<sequence length="657" mass="74211">RLVHQPLQTPVLSSMQALGVELLIAGKPHRVFSIYRPPGTTLDLQDVHKLLDPAIPTILAGDWNAKHPAWHSSRECYTGRKLFRDSTNTGYTVVGPQTPTHYPFSRTLCPDVIDLVVSRGLVNQPALEVLVDELGSDHLPVLATFDPGNQTIPPLPDRRRVDWRTFAKEVETTTTTRPVNTPEDVEALASNLTSTLSRALKKATTTLPDLGPKQPLPRSLRDLIEEKRRTRRKWQQTRCPTLKTRLNNLVQKTGLAMIKICVAKWEDQIEAADEDVLSLHRLCRQFTRSPDPIRPLIHQDGTLRYRNEDRVEILAAHLEQQFTPFPVTNTEHNDMVENHLREYFSRDLAPDEDPIVLSPGSVSSVLRKLKTREAPGARHTKCCAPPPPKTRSRGFDSPASCARDTSPAPGKPALLSDAFASESERRSRRDDPCRLECRREAAPPPHSTRSSPMTSQHFQALRSLFTPMTRISTSLNYIHAADKLQRTLDAHLSWLGKWRLKVNVAKTQAIYFGLTKTPPPELRMENQDIKWQPRVTYLGLTIDQSLTMRAHIKNVSARANAATYALYPVSKSRLPMRTKLGVSQQSAALRKVASAPRFVRNSVIQSDLRIEPLEDFIAQLARRMFARTETSSFPHIMDIAPWPARPPDRRAYPRDLT</sequence>
<dbReference type="Gene3D" id="3.60.10.10">
    <property type="entry name" value="Endonuclease/exonuclease/phosphatase"/>
    <property type="match status" value="1"/>
</dbReference>
<feature type="domain" description="Endonuclease/exonuclease/phosphatase" evidence="2">
    <location>
        <begin position="30"/>
        <end position="141"/>
    </location>
</feature>
<feature type="non-terminal residue" evidence="3">
    <location>
        <position position="1"/>
    </location>
</feature>
<feature type="compositionally biased region" description="Basic and acidic residues" evidence="1">
    <location>
        <begin position="422"/>
        <end position="441"/>
    </location>
</feature>
<dbReference type="OrthoDB" id="10065625at2759"/>
<protein>
    <submittedName>
        <fullName evidence="3">Jg21907 protein</fullName>
    </submittedName>
</protein>
<comment type="caution">
    <text evidence="3">The sequence shown here is derived from an EMBL/GenBank/DDBJ whole genome shotgun (WGS) entry which is preliminary data.</text>
</comment>
<dbReference type="PANTHER" id="PTHR33273:SF4">
    <property type="entry name" value="ENDONUCLEASE_EXONUCLEASE_PHOSPHATASE DOMAIN-CONTAINING PROTEIN"/>
    <property type="match status" value="1"/>
</dbReference>
<evidence type="ECO:0000256" key="1">
    <source>
        <dbReference type="SAM" id="MobiDB-lite"/>
    </source>
</evidence>
<reference evidence="3" key="1">
    <citation type="submission" date="2022-03" db="EMBL/GenBank/DDBJ databases">
        <authorList>
            <person name="Lindestad O."/>
        </authorList>
    </citation>
    <scope>NUCLEOTIDE SEQUENCE</scope>
</reference>
<name>A0A8S4QXD9_9NEOP</name>